<sequence>MSESNVTGQDAASSRTALSRLRPVVCGVGAALTGVLAVASCGNGSGNGGAGTSTPTAPATSNFSGTVPSGMSSWAESKKAEASASASAAASSASARASEFEASVSADTERARAEAQKQLAKVKGRGNATKDVSMTGVPLSQTHNVRALLVTMTNRTDKPASFAVQVDFSDSHGKVVETVVVGAQNVEPGQKAERYAISHKPPEPHLTAELAKAQRY</sequence>
<accession>A0A101QC21</accession>
<organism evidence="2 3">
    <name type="scientific">Streptomyces corchorusii</name>
    <name type="common">Streptomyces chibaensis</name>
    <dbReference type="NCBI Taxonomy" id="1903"/>
    <lineage>
        <taxon>Bacteria</taxon>
        <taxon>Bacillati</taxon>
        <taxon>Actinomycetota</taxon>
        <taxon>Actinomycetes</taxon>
        <taxon>Kitasatosporales</taxon>
        <taxon>Streptomycetaceae</taxon>
        <taxon>Streptomyces</taxon>
    </lineage>
</organism>
<evidence type="ECO:0000313" key="3">
    <source>
        <dbReference type="Proteomes" id="UP000053398"/>
    </source>
</evidence>
<evidence type="ECO:0000256" key="1">
    <source>
        <dbReference type="SAM" id="MobiDB-lite"/>
    </source>
</evidence>
<reference evidence="2 3" key="1">
    <citation type="submission" date="2015-10" db="EMBL/GenBank/DDBJ databases">
        <title>Draft genome sequence of Streptomyces corchorusii DSM 40340, type strain for the species Streptomyces corchorusii.</title>
        <authorList>
            <person name="Ruckert C."/>
            <person name="Winkler A."/>
            <person name="Kalinowski J."/>
            <person name="Kampfer P."/>
            <person name="Glaeser S."/>
        </authorList>
    </citation>
    <scope>NUCLEOTIDE SEQUENCE [LARGE SCALE GENOMIC DNA]</scope>
    <source>
        <strain evidence="2 3">DSM 40340</strain>
    </source>
</reference>
<dbReference type="RefSeq" id="WP_059263794.1">
    <property type="nucleotide sequence ID" value="NZ_KQ948356.1"/>
</dbReference>
<gene>
    <name evidence="2" type="ORF">AQJ11_18460</name>
</gene>
<protein>
    <submittedName>
        <fullName evidence="2">Uncharacterized protein</fullName>
    </submittedName>
</protein>
<keyword evidence="3" id="KW-1185">Reference proteome</keyword>
<dbReference type="Proteomes" id="UP000053398">
    <property type="component" value="Unassembled WGS sequence"/>
</dbReference>
<feature type="region of interest" description="Disordered" evidence="1">
    <location>
        <begin position="102"/>
        <end position="134"/>
    </location>
</feature>
<name>A0A101QC21_STRCK</name>
<proteinExistence type="predicted"/>
<dbReference type="EMBL" id="LMWP01000017">
    <property type="protein sequence ID" value="KUN27273.1"/>
    <property type="molecule type" value="Genomic_DNA"/>
</dbReference>
<evidence type="ECO:0000313" key="2">
    <source>
        <dbReference type="EMBL" id="KUN27273.1"/>
    </source>
</evidence>
<comment type="caution">
    <text evidence="2">The sequence shown here is derived from an EMBL/GenBank/DDBJ whole genome shotgun (WGS) entry which is preliminary data.</text>
</comment>
<dbReference type="AlphaFoldDB" id="A0A101QC21"/>
<feature type="region of interest" description="Disordered" evidence="1">
    <location>
        <begin position="43"/>
        <end position="84"/>
    </location>
</feature>
<feature type="compositionally biased region" description="Low complexity" evidence="1">
    <location>
        <begin position="52"/>
        <end position="62"/>
    </location>
</feature>